<evidence type="ECO:0000256" key="1">
    <source>
        <dbReference type="SAM" id="Coils"/>
    </source>
</evidence>
<dbReference type="Proteomes" id="UP000006514">
    <property type="component" value="Unassembled WGS sequence"/>
</dbReference>
<keyword evidence="1" id="KW-0175">Coiled coil</keyword>
<accession>J0D3J4</accession>
<evidence type="ECO:0000313" key="3">
    <source>
        <dbReference type="EMBL" id="EJD33257.1"/>
    </source>
</evidence>
<dbReference type="Gene3D" id="1.20.1280.50">
    <property type="match status" value="2"/>
</dbReference>
<dbReference type="OrthoDB" id="3225069at2759"/>
<dbReference type="InParanoid" id="J0D3J4"/>
<protein>
    <recommendedName>
        <fullName evidence="2">F-box domain-containing protein</fullName>
    </recommendedName>
</protein>
<gene>
    <name evidence="3" type="ORF">AURDEDRAFT_131783</name>
</gene>
<feature type="coiled-coil region" evidence="1">
    <location>
        <begin position="555"/>
        <end position="589"/>
    </location>
</feature>
<keyword evidence="4" id="KW-1185">Reference proteome</keyword>
<dbReference type="Pfam" id="PF12937">
    <property type="entry name" value="F-box-like"/>
    <property type="match status" value="1"/>
</dbReference>
<proteinExistence type="predicted"/>
<dbReference type="InterPro" id="IPR036047">
    <property type="entry name" value="F-box-like_dom_sf"/>
</dbReference>
<sequence>MAPKIISHATPRASLLPTELLTRTLGYLGMSDLWSAARVSRGWYDLSKAAGLHIHRVVSSGSLGKWSDIVDHALKSGISVAISVYLLEPNTGLRERLFQDIGRSLPILVWLSLNVDNDAYAQLWPQLQQPAPRLLGLELGREDRGTNVVLPQDLVSGKPSGPITPPINLFSGDAPVLRNLGIAWPALGPHAVPAFSVVTRFSTWDLSPHNTMPLAHHFPRLRHLMLYSDRDDPQVPSARFDLAGVDLTSLTLMVATPVGTPLIERFLVVPGVPVFHCVTMNQTLLSWQSLLGWPGAGQDGIAVSIHNRPLGLPMCSIRVMAADGSWRRTYDLTMPVRDYVHLFSVPGLANRLEYLRLTYPGIGPFLNYPIYLPKLKIFRVDIDLDAAERPIALVAPTHPKVVCPALECVALFCIGDDLEPLDDVLLELSDLARLGRALHSTKRLLLILADNGSGGPYLTCTNVPSDQHDFDDVFFKIHRVPLSGLLFDHFDGDLWGDSAAETLFPPSAFRPMTSYRELTADRTAHHTRQLNDTELLLHRLRQALATSSPVADETLSAHREVVDTLRTDIEELEKHARATADLIDRLRKRLNPRVMHAFPTELLHVIFEDLCTRGPEPGVLQTPFRRIAFFDWLRAVTPFRLASVCRRWRSVALDNSSLWTYVGLGSHMTEWKWARARAYVDACLSRSVDRPLDVCLDLETFPCQSQATEATDVVLERIGDTAARWRSFLFMLPSLAMTTPRLGLLMHPTPLLEELMVLIEHKEVVQEWHEAFPRYLPHCPRLRAMRTDGCHVIWNPPRPALAQLVHLELQVSLPLTVLRDVLELAPGLESLELDIMGELLPDWVREWDLTASRAAVPRTLRLPALRHLTLLSHAYEVFHAWDGCVDFPVLHTIRASGQVPNALRALVQKTKDTVQTLDWEQLEVPYDIDALLQLENVREVVLRGIIPLEIVNALNQRLVWKKLESLTFDKAVLGRSVADELVRSINVRRQQPTETAALISLACTGCWMPDGLSDQARQVLQVRPSTPMGLAPSLTVA</sequence>
<dbReference type="SUPFAM" id="SSF81383">
    <property type="entry name" value="F-box domain"/>
    <property type="match status" value="1"/>
</dbReference>
<dbReference type="EMBL" id="JH688338">
    <property type="protein sequence ID" value="EJD33257.1"/>
    <property type="molecule type" value="Genomic_DNA"/>
</dbReference>
<organism evidence="3 4">
    <name type="scientific">Auricularia subglabra (strain TFB-10046 / SS5)</name>
    <name type="common">White-rot fungus</name>
    <name type="synonym">Auricularia delicata (strain TFB10046)</name>
    <dbReference type="NCBI Taxonomy" id="717982"/>
    <lineage>
        <taxon>Eukaryota</taxon>
        <taxon>Fungi</taxon>
        <taxon>Dikarya</taxon>
        <taxon>Basidiomycota</taxon>
        <taxon>Agaricomycotina</taxon>
        <taxon>Agaricomycetes</taxon>
        <taxon>Auriculariales</taxon>
        <taxon>Auriculariaceae</taxon>
        <taxon>Auricularia</taxon>
    </lineage>
</organism>
<reference evidence="4" key="1">
    <citation type="journal article" date="2012" name="Science">
        <title>The Paleozoic origin of enzymatic lignin decomposition reconstructed from 31 fungal genomes.</title>
        <authorList>
            <person name="Floudas D."/>
            <person name="Binder M."/>
            <person name="Riley R."/>
            <person name="Barry K."/>
            <person name="Blanchette R.A."/>
            <person name="Henrissat B."/>
            <person name="Martinez A.T."/>
            <person name="Otillar R."/>
            <person name="Spatafora J.W."/>
            <person name="Yadav J.S."/>
            <person name="Aerts A."/>
            <person name="Benoit I."/>
            <person name="Boyd A."/>
            <person name="Carlson A."/>
            <person name="Copeland A."/>
            <person name="Coutinho P.M."/>
            <person name="de Vries R.P."/>
            <person name="Ferreira P."/>
            <person name="Findley K."/>
            <person name="Foster B."/>
            <person name="Gaskell J."/>
            <person name="Glotzer D."/>
            <person name="Gorecki P."/>
            <person name="Heitman J."/>
            <person name="Hesse C."/>
            <person name="Hori C."/>
            <person name="Igarashi K."/>
            <person name="Jurgens J.A."/>
            <person name="Kallen N."/>
            <person name="Kersten P."/>
            <person name="Kohler A."/>
            <person name="Kuees U."/>
            <person name="Kumar T.K.A."/>
            <person name="Kuo A."/>
            <person name="LaButti K."/>
            <person name="Larrondo L.F."/>
            <person name="Lindquist E."/>
            <person name="Ling A."/>
            <person name="Lombard V."/>
            <person name="Lucas S."/>
            <person name="Lundell T."/>
            <person name="Martin R."/>
            <person name="McLaughlin D.J."/>
            <person name="Morgenstern I."/>
            <person name="Morin E."/>
            <person name="Murat C."/>
            <person name="Nagy L.G."/>
            <person name="Nolan M."/>
            <person name="Ohm R.A."/>
            <person name="Patyshakuliyeva A."/>
            <person name="Rokas A."/>
            <person name="Ruiz-Duenas F.J."/>
            <person name="Sabat G."/>
            <person name="Salamov A."/>
            <person name="Samejima M."/>
            <person name="Schmutz J."/>
            <person name="Slot J.C."/>
            <person name="St John F."/>
            <person name="Stenlid J."/>
            <person name="Sun H."/>
            <person name="Sun S."/>
            <person name="Syed K."/>
            <person name="Tsang A."/>
            <person name="Wiebenga A."/>
            <person name="Young D."/>
            <person name="Pisabarro A."/>
            <person name="Eastwood D.C."/>
            <person name="Martin F."/>
            <person name="Cullen D."/>
            <person name="Grigoriev I.V."/>
            <person name="Hibbett D.S."/>
        </authorList>
    </citation>
    <scope>NUCLEOTIDE SEQUENCE [LARGE SCALE GENOMIC DNA]</scope>
    <source>
        <strain evidence="4">TFB10046</strain>
    </source>
</reference>
<dbReference type="eggNOG" id="ENOG502RD6T">
    <property type="taxonomic scope" value="Eukaryota"/>
</dbReference>
<dbReference type="KEGG" id="adl:AURDEDRAFT_131783"/>
<feature type="domain" description="F-box" evidence="2">
    <location>
        <begin position="10"/>
        <end position="57"/>
    </location>
</feature>
<dbReference type="PROSITE" id="PS50181">
    <property type="entry name" value="FBOX"/>
    <property type="match status" value="1"/>
</dbReference>
<name>J0D3J4_AURST</name>
<evidence type="ECO:0000259" key="2">
    <source>
        <dbReference type="PROSITE" id="PS50181"/>
    </source>
</evidence>
<evidence type="ECO:0000313" key="4">
    <source>
        <dbReference type="Proteomes" id="UP000006514"/>
    </source>
</evidence>
<dbReference type="AlphaFoldDB" id="J0D3J4"/>
<dbReference type="InterPro" id="IPR001810">
    <property type="entry name" value="F-box_dom"/>
</dbReference>